<reference evidence="3" key="1">
    <citation type="submission" date="2018-05" db="EMBL/GenBank/DDBJ databases">
        <authorList>
            <person name="Lanie J.A."/>
            <person name="Ng W.-L."/>
            <person name="Kazmierczak K.M."/>
            <person name="Andrzejewski T.M."/>
            <person name="Davidsen T.M."/>
            <person name="Wayne K.J."/>
            <person name="Tettelin H."/>
            <person name="Glass J.I."/>
            <person name="Rusch D."/>
            <person name="Podicherti R."/>
            <person name="Tsui H.-C.T."/>
            <person name="Winkler M.E."/>
        </authorList>
    </citation>
    <scope>NUCLEOTIDE SEQUENCE</scope>
    <source>
        <strain evidence="3">ZC4RG45</strain>
    </source>
</reference>
<protein>
    <submittedName>
        <fullName evidence="3">Uncharacterized protein</fullName>
    </submittedName>
</protein>
<keyword evidence="2" id="KW-0732">Signal</keyword>
<comment type="caution">
    <text evidence="3">The sequence shown here is derived from an EMBL/GenBank/DDBJ whole genome shotgun (WGS) entry which is preliminary data.</text>
</comment>
<dbReference type="AlphaFoldDB" id="A0A2W4JSX4"/>
<feature type="region of interest" description="Disordered" evidence="1">
    <location>
        <begin position="344"/>
        <end position="365"/>
    </location>
</feature>
<feature type="signal peptide" evidence="2">
    <location>
        <begin position="1"/>
        <end position="26"/>
    </location>
</feature>
<name>A0A2W4JSX4_9PSEU</name>
<proteinExistence type="predicted"/>
<feature type="chain" id="PRO_5038420464" evidence="2">
    <location>
        <begin position="27"/>
        <end position="409"/>
    </location>
</feature>
<evidence type="ECO:0000256" key="1">
    <source>
        <dbReference type="SAM" id="MobiDB-lite"/>
    </source>
</evidence>
<evidence type="ECO:0000256" key="2">
    <source>
        <dbReference type="SAM" id="SignalP"/>
    </source>
</evidence>
<accession>A0A2W4JSX4</accession>
<feature type="region of interest" description="Disordered" evidence="1">
    <location>
        <begin position="76"/>
        <end position="102"/>
    </location>
</feature>
<gene>
    <name evidence="3" type="ORF">DIU77_00550</name>
</gene>
<organism evidence="3">
    <name type="scientific">Thermocrispum agreste</name>
    <dbReference type="NCBI Taxonomy" id="37925"/>
    <lineage>
        <taxon>Bacteria</taxon>
        <taxon>Bacillati</taxon>
        <taxon>Actinomycetota</taxon>
        <taxon>Actinomycetes</taxon>
        <taxon>Pseudonocardiales</taxon>
        <taxon>Pseudonocardiaceae</taxon>
        <taxon>Thermocrispum</taxon>
    </lineage>
</organism>
<sequence>MQQRTRRGIQAAVVTGGLWMMGAGFAAADHGIVPTDGVLPPVDTTVPAAVDPTTLDLEQPALIDSEDTNVAATLPRELSDGGRPEGLGEAVRGTEPLGVPAQGRAHPELEQVPARLGAAVQQAVPGSGERAAKRPADHVIPFVGPLDDLLAADEVAEPEDFDPFALNPSDYLLPATGVPALPVDGVVAPPSVRSDIPAADLVEDTVLLPAVGQLDLAGPAVLPAADLPEADVPELPGADLPDLPETDVPELLGADLPELPEAELPEFPEAELPDLPGAELPTMEYPGLTDALAALEQGMPARAERDLPTTQFHVPELTEATSNKHVQIPLDRELQTDKLGRTRSDAEAFRGTSTDPVEPSQVGSMSGYLPLDELYGAEEAMDELPTTGVGAHRPATAGMVSVATGNGTF</sequence>
<dbReference type="EMBL" id="QGUI01000011">
    <property type="protein sequence ID" value="PZN01469.1"/>
    <property type="molecule type" value="Genomic_DNA"/>
</dbReference>
<dbReference type="STRING" id="1111738.GCA_000427905_03702"/>
<evidence type="ECO:0000313" key="3">
    <source>
        <dbReference type="EMBL" id="PZN01469.1"/>
    </source>
</evidence>